<dbReference type="Proteomes" id="UP000807716">
    <property type="component" value="Unassembled WGS sequence"/>
</dbReference>
<evidence type="ECO:0000313" key="7">
    <source>
        <dbReference type="Proteomes" id="UP000807716"/>
    </source>
</evidence>
<keyword evidence="7" id="KW-1185">Reference proteome</keyword>
<dbReference type="Pfam" id="PF03226">
    <property type="entry name" value="Yippee-Mis18"/>
    <property type="match status" value="1"/>
</dbReference>
<feature type="compositionally biased region" description="Gly residues" evidence="4">
    <location>
        <begin position="14"/>
        <end position="32"/>
    </location>
</feature>
<evidence type="ECO:0000256" key="4">
    <source>
        <dbReference type="SAM" id="MobiDB-lite"/>
    </source>
</evidence>
<proteinExistence type="inferred from homology"/>
<keyword evidence="3" id="KW-0862">Zinc</keyword>
<feature type="region of interest" description="Disordered" evidence="4">
    <location>
        <begin position="1"/>
        <end position="57"/>
    </location>
</feature>
<feature type="domain" description="Yippee" evidence="5">
    <location>
        <begin position="65"/>
        <end position="162"/>
    </location>
</feature>
<accession>A0A9P6QIE6</accession>
<dbReference type="AlphaFoldDB" id="A0A9P6QIE6"/>
<gene>
    <name evidence="6" type="ORF">DFQ27_002381</name>
</gene>
<dbReference type="InterPro" id="IPR004910">
    <property type="entry name" value="Yippee/Mis18/Cereblon"/>
</dbReference>
<dbReference type="InterPro" id="IPR039058">
    <property type="entry name" value="Yippee_fam"/>
</dbReference>
<comment type="similarity">
    <text evidence="1">Belongs to the yippee family.</text>
</comment>
<reference evidence="6" key="1">
    <citation type="journal article" date="2020" name="Fungal Divers.">
        <title>Resolving the Mortierellaceae phylogeny through synthesis of multi-gene phylogenetics and phylogenomics.</title>
        <authorList>
            <person name="Vandepol N."/>
            <person name="Liber J."/>
            <person name="Desiro A."/>
            <person name="Na H."/>
            <person name="Kennedy M."/>
            <person name="Barry K."/>
            <person name="Grigoriev I.V."/>
            <person name="Miller A.N."/>
            <person name="O'Donnell K."/>
            <person name="Stajich J.E."/>
            <person name="Bonito G."/>
        </authorList>
    </citation>
    <scope>NUCLEOTIDE SEQUENCE</scope>
    <source>
        <strain evidence="6">BC1065</strain>
    </source>
</reference>
<dbReference type="EMBL" id="JAAAJB010000019">
    <property type="protein sequence ID" value="KAG0269712.1"/>
    <property type="molecule type" value="Genomic_DNA"/>
</dbReference>
<evidence type="ECO:0000313" key="6">
    <source>
        <dbReference type="EMBL" id="KAG0269712.1"/>
    </source>
</evidence>
<comment type="caution">
    <text evidence="6">The sequence shown here is derived from an EMBL/GenBank/DDBJ whole genome shotgun (WGS) entry which is preliminary data.</text>
</comment>
<dbReference type="OrthoDB" id="6407410at2759"/>
<organism evidence="6 7">
    <name type="scientific">Actinomortierella ambigua</name>
    <dbReference type="NCBI Taxonomy" id="1343610"/>
    <lineage>
        <taxon>Eukaryota</taxon>
        <taxon>Fungi</taxon>
        <taxon>Fungi incertae sedis</taxon>
        <taxon>Mucoromycota</taxon>
        <taxon>Mortierellomycotina</taxon>
        <taxon>Mortierellomycetes</taxon>
        <taxon>Mortierellales</taxon>
        <taxon>Mortierellaceae</taxon>
        <taxon>Actinomortierella</taxon>
    </lineage>
</organism>
<feature type="compositionally biased region" description="Polar residues" evidence="4">
    <location>
        <begin position="1"/>
        <end position="10"/>
    </location>
</feature>
<evidence type="ECO:0000256" key="3">
    <source>
        <dbReference type="ARBA" id="ARBA00022833"/>
    </source>
</evidence>
<evidence type="ECO:0000256" key="1">
    <source>
        <dbReference type="ARBA" id="ARBA00005613"/>
    </source>
</evidence>
<sequence length="169" mass="17849">MSSSFGSPSRTRAGVGGATTGGGSGGGGGGGESSTSPLSPSTLPSSPGGGASPPPPHPLYLQTDQIYSCLQCHAHLAKNDDIISKGFQGRHGRAYLFKQVYNITLGPKEDRVLMTGLHSVADIACTICKSTVGWIYIYAFEESQKYKEGKFIVEKAKIVKESPWIRNTL</sequence>
<evidence type="ECO:0000256" key="2">
    <source>
        <dbReference type="ARBA" id="ARBA00022723"/>
    </source>
</evidence>
<dbReference type="PROSITE" id="PS51792">
    <property type="entry name" value="YIPPEE"/>
    <property type="match status" value="1"/>
</dbReference>
<dbReference type="InterPro" id="IPR034751">
    <property type="entry name" value="Yippee"/>
</dbReference>
<dbReference type="GO" id="GO:0046872">
    <property type="term" value="F:metal ion binding"/>
    <property type="evidence" value="ECO:0007669"/>
    <property type="project" value="UniProtKB-KW"/>
</dbReference>
<evidence type="ECO:0000259" key="5">
    <source>
        <dbReference type="PROSITE" id="PS51792"/>
    </source>
</evidence>
<protein>
    <recommendedName>
        <fullName evidence="5">Yippee domain-containing protein</fullName>
    </recommendedName>
</protein>
<name>A0A9P6QIE6_9FUNG</name>
<dbReference type="PANTHER" id="PTHR13848">
    <property type="entry name" value="PROTEIN YIPPEE-LIKE CG15309-RELATED"/>
    <property type="match status" value="1"/>
</dbReference>
<keyword evidence="2" id="KW-0479">Metal-binding</keyword>
<feature type="compositionally biased region" description="Low complexity" evidence="4">
    <location>
        <begin position="33"/>
        <end position="46"/>
    </location>
</feature>